<keyword evidence="2" id="KW-0812">Transmembrane</keyword>
<reference evidence="4" key="1">
    <citation type="journal article" date="2017" name="Nat. Commun.">
        <title>The asparagus genome sheds light on the origin and evolution of a young Y chromosome.</title>
        <authorList>
            <person name="Harkess A."/>
            <person name="Zhou J."/>
            <person name="Xu C."/>
            <person name="Bowers J.E."/>
            <person name="Van der Hulst R."/>
            <person name="Ayyampalayam S."/>
            <person name="Mercati F."/>
            <person name="Riccardi P."/>
            <person name="McKain M.R."/>
            <person name="Kakrana A."/>
            <person name="Tang H."/>
            <person name="Ray J."/>
            <person name="Groenendijk J."/>
            <person name="Arikit S."/>
            <person name="Mathioni S.M."/>
            <person name="Nakano M."/>
            <person name="Shan H."/>
            <person name="Telgmann-Rauber A."/>
            <person name="Kanno A."/>
            <person name="Yue Z."/>
            <person name="Chen H."/>
            <person name="Li W."/>
            <person name="Chen Y."/>
            <person name="Xu X."/>
            <person name="Zhang Y."/>
            <person name="Luo S."/>
            <person name="Chen H."/>
            <person name="Gao J."/>
            <person name="Mao Z."/>
            <person name="Pires J.C."/>
            <person name="Luo M."/>
            <person name="Kudrna D."/>
            <person name="Wing R.A."/>
            <person name="Meyers B.C."/>
            <person name="Yi K."/>
            <person name="Kong H."/>
            <person name="Lavrijsen P."/>
            <person name="Sunseri F."/>
            <person name="Falavigna A."/>
            <person name="Ye Y."/>
            <person name="Leebens-Mack J.H."/>
            <person name="Chen G."/>
        </authorList>
    </citation>
    <scope>NUCLEOTIDE SEQUENCE [LARGE SCALE GENOMIC DNA]</scope>
    <source>
        <strain evidence="4">cv. DH0086</strain>
    </source>
</reference>
<protein>
    <submittedName>
        <fullName evidence="3">Uncharacterized protein</fullName>
    </submittedName>
</protein>
<feature type="compositionally biased region" description="Pro residues" evidence="1">
    <location>
        <begin position="31"/>
        <end position="40"/>
    </location>
</feature>
<evidence type="ECO:0000313" key="4">
    <source>
        <dbReference type="Proteomes" id="UP000243459"/>
    </source>
</evidence>
<feature type="compositionally biased region" description="Polar residues" evidence="1">
    <location>
        <begin position="41"/>
        <end position="52"/>
    </location>
</feature>
<keyword evidence="4" id="KW-1185">Reference proteome</keyword>
<gene>
    <name evidence="3" type="ORF">A4U43_C10F7800</name>
</gene>
<evidence type="ECO:0000256" key="2">
    <source>
        <dbReference type="SAM" id="Phobius"/>
    </source>
</evidence>
<keyword evidence="2" id="KW-0472">Membrane</keyword>
<dbReference type="Proteomes" id="UP000243459">
    <property type="component" value="Chromosome 10"/>
</dbReference>
<proteinExistence type="predicted"/>
<feature type="transmembrane region" description="Helical" evidence="2">
    <location>
        <begin position="128"/>
        <end position="154"/>
    </location>
</feature>
<dbReference type="Gramene" id="ONK56374">
    <property type="protein sequence ID" value="ONK56374"/>
    <property type="gene ID" value="A4U43_C10F7800"/>
</dbReference>
<keyword evidence="2" id="KW-1133">Transmembrane helix</keyword>
<dbReference type="EMBL" id="CM007390">
    <property type="protein sequence ID" value="ONK56374.1"/>
    <property type="molecule type" value="Genomic_DNA"/>
</dbReference>
<evidence type="ECO:0000256" key="1">
    <source>
        <dbReference type="SAM" id="MobiDB-lite"/>
    </source>
</evidence>
<feature type="region of interest" description="Disordered" evidence="1">
    <location>
        <begin position="31"/>
        <end position="52"/>
    </location>
</feature>
<sequence>MILNQVILYNGFEKPKMMDFKFGHNTWYLPNPHPRNPTPQNPDSSFSPLSRRSCQSPDWNSISISISKLDLDLDPSQLVFSSLSVSLLKLLQFLIGIQVRTPSRKLSTSSSSSDCLLIRQQLQVKRDIVLRVVVLWSHLFCFSLSLVVVFASMVNDCDL</sequence>
<organism evidence="3 4">
    <name type="scientific">Asparagus officinalis</name>
    <name type="common">Garden asparagus</name>
    <dbReference type="NCBI Taxonomy" id="4686"/>
    <lineage>
        <taxon>Eukaryota</taxon>
        <taxon>Viridiplantae</taxon>
        <taxon>Streptophyta</taxon>
        <taxon>Embryophyta</taxon>
        <taxon>Tracheophyta</taxon>
        <taxon>Spermatophyta</taxon>
        <taxon>Magnoliopsida</taxon>
        <taxon>Liliopsida</taxon>
        <taxon>Asparagales</taxon>
        <taxon>Asparagaceae</taxon>
        <taxon>Asparagoideae</taxon>
        <taxon>Asparagus</taxon>
    </lineage>
</organism>
<accession>A0A5P1E1C2</accession>
<evidence type="ECO:0000313" key="3">
    <source>
        <dbReference type="EMBL" id="ONK56374.1"/>
    </source>
</evidence>
<dbReference type="AlphaFoldDB" id="A0A5P1E1C2"/>
<name>A0A5P1E1C2_ASPOF</name>